<protein>
    <submittedName>
        <fullName evidence="1">Uncharacterized protein (DUF2141 family)</fullName>
    </submittedName>
</protein>
<dbReference type="AlphaFoldDB" id="A0A562UT36"/>
<dbReference type="Pfam" id="PF09912">
    <property type="entry name" value="DUF2141"/>
    <property type="match status" value="1"/>
</dbReference>
<gene>
    <name evidence="1" type="ORF">JN10_0373</name>
</gene>
<dbReference type="EMBL" id="VLLK01000001">
    <property type="protein sequence ID" value="TWJ08758.1"/>
    <property type="molecule type" value="Genomic_DNA"/>
</dbReference>
<evidence type="ECO:0000313" key="1">
    <source>
        <dbReference type="EMBL" id="TWJ08758.1"/>
    </source>
</evidence>
<name>A0A562UT36_9SPHN</name>
<dbReference type="RefSeq" id="WP_144573534.1">
    <property type="nucleotide sequence ID" value="NZ_CP015963.1"/>
</dbReference>
<proteinExistence type="predicted"/>
<dbReference type="InterPro" id="IPR018673">
    <property type="entry name" value="DUF2141"/>
</dbReference>
<sequence>MSGIGKAALLAGCAAALTGMNEPPTGTVTVTITEMRSSEGVVRACMTTNREIFPRCRKDPASHRTVVTASENMTLTFTGVKPGNYAIALLHDENDNGKADRVLGMMPKEGFGFSRDAKVQMAPPKFDDAVFEFDGSAAELTIRMRYML</sequence>
<keyword evidence="2" id="KW-1185">Reference proteome</keyword>
<dbReference type="Proteomes" id="UP000320547">
    <property type="component" value="Unassembled WGS sequence"/>
</dbReference>
<dbReference type="OrthoDB" id="9788332at2"/>
<organism evidence="1 2">
    <name type="scientific">Altererythrobacter ishigakiensis</name>
    <dbReference type="NCBI Taxonomy" id="476157"/>
    <lineage>
        <taxon>Bacteria</taxon>
        <taxon>Pseudomonadati</taxon>
        <taxon>Pseudomonadota</taxon>
        <taxon>Alphaproteobacteria</taxon>
        <taxon>Sphingomonadales</taxon>
        <taxon>Erythrobacteraceae</taxon>
        <taxon>Altererythrobacter</taxon>
    </lineage>
</organism>
<accession>A0A562UT36</accession>
<comment type="caution">
    <text evidence="1">The sequence shown here is derived from an EMBL/GenBank/DDBJ whole genome shotgun (WGS) entry which is preliminary data.</text>
</comment>
<dbReference type="STRING" id="476157.GCA_001663155_00370"/>
<reference evidence="1 2" key="1">
    <citation type="submission" date="2019-07" db="EMBL/GenBank/DDBJ databases">
        <title>Genomic Encyclopedia of Archaeal and Bacterial Type Strains, Phase II (KMG-II): from individual species to whole genera.</title>
        <authorList>
            <person name="Goeker M."/>
        </authorList>
    </citation>
    <scope>NUCLEOTIDE SEQUENCE [LARGE SCALE GENOMIC DNA]</scope>
    <source>
        <strain evidence="1 2">ATCC BAA-2084</strain>
    </source>
</reference>
<evidence type="ECO:0000313" key="2">
    <source>
        <dbReference type="Proteomes" id="UP000320547"/>
    </source>
</evidence>